<name>A0ABR0SGF8_9HYPO</name>
<dbReference type="InterPro" id="IPR046347">
    <property type="entry name" value="bZIP_sf"/>
</dbReference>
<dbReference type="SMART" id="SM00338">
    <property type="entry name" value="BRLZ"/>
    <property type="match status" value="1"/>
</dbReference>
<dbReference type="PANTHER" id="PTHR23351:SF24">
    <property type="entry name" value="ACTIVATING TRANSCRIPTION FACTOR 3-RELATED"/>
    <property type="match status" value="1"/>
</dbReference>
<feature type="region of interest" description="Disordered" evidence="4">
    <location>
        <begin position="114"/>
        <end position="149"/>
    </location>
</feature>
<dbReference type="SUPFAM" id="SSF57959">
    <property type="entry name" value="Leucine zipper domain"/>
    <property type="match status" value="1"/>
</dbReference>
<feature type="compositionally biased region" description="Basic and acidic residues" evidence="4">
    <location>
        <begin position="170"/>
        <end position="186"/>
    </location>
</feature>
<dbReference type="PROSITE" id="PS50217">
    <property type="entry name" value="BZIP"/>
    <property type="match status" value="1"/>
</dbReference>
<keyword evidence="3" id="KW-0804">Transcription</keyword>
<dbReference type="InterPro" id="IPR000837">
    <property type="entry name" value="AP-1"/>
</dbReference>
<keyword evidence="2" id="KW-0238">DNA-binding</keyword>
<feature type="region of interest" description="Disordered" evidence="4">
    <location>
        <begin position="240"/>
        <end position="261"/>
    </location>
</feature>
<dbReference type="Pfam" id="PF07716">
    <property type="entry name" value="bZIP_2"/>
    <property type="match status" value="1"/>
</dbReference>
<proteinExistence type="predicted"/>
<dbReference type="InterPro" id="IPR004827">
    <property type="entry name" value="bZIP"/>
</dbReference>
<evidence type="ECO:0000256" key="3">
    <source>
        <dbReference type="ARBA" id="ARBA00023163"/>
    </source>
</evidence>
<dbReference type="EMBL" id="JAVFKD010000014">
    <property type="protein sequence ID" value="KAK5991210.1"/>
    <property type="molecule type" value="Genomic_DNA"/>
</dbReference>
<feature type="region of interest" description="Disordered" evidence="4">
    <location>
        <begin position="162"/>
        <end position="210"/>
    </location>
</feature>
<keyword evidence="7" id="KW-1185">Reference proteome</keyword>
<evidence type="ECO:0000256" key="2">
    <source>
        <dbReference type="ARBA" id="ARBA00023125"/>
    </source>
</evidence>
<dbReference type="Proteomes" id="UP001338125">
    <property type="component" value="Unassembled WGS sequence"/>
</dbReference>
<evidence type="ECO:0000256" key="1">
    <source>
        <dbReference type="ARBA" id="ARBA00023015"/>
    </source>
</evidence>
<feature type="domain" description="BZIP" evidence="5">
    <location>
        <begin position="179"/>
        <end position="242"/>
    </location>
</feature>
<gene>
    <name evidence="6" type="ORF">PT974_09488</name>
</gene>
<reference evidence="6 7" key="1">
    <citation type="submission" date="2024-01" db="EMBL/GenBank/DDBJ databases">
        <title>Complete genome of Cladobotryum mycophilum ATHUM6906.</title>
        <authorList>
            <person name="Christinaki A.C."/>
            <person name="Myridakis A.I."/>
            <person name="Kouvelis V.N."/>
        </authorList>
    </citation>
    <scope>NUCLEOTIDE SEQUENCE [LARGE SCALE GENOMIC DNA]</scope>
    <source>
        <strain evidence="6 7">ATHUM6906</strain>
    </source>
</reference>
<protein>
    <recommendedName>
        <fullName evidence="5">BZIP domain-containing protein</fullName>
    </recommendedName>
</protein>
<accession>A0ABR0SGF8</accession>
<evidence type="ECO:0000259" key="5">
    <source>
        <dbReference type="PROSITE" id="PS50217"/>
    </source>
</evidence>
<dbReference type="Gene3D" id="1.20.5.170">
    <property type="match status" value="1"/>
</dbReference>
<feature type="compositionally biased region" description="Basic and acidic residues" evidence="4">
    <location>
        <begin position="248"/>
        <end position="261"/>
    </location>
</feature>
<comment type="caution">
    <text evidence="6">The sequence shown here is derived from an EMBL/GenBank/DDBJ whole genome shotgun (WGS) entry which is preliminary data.</text>
</comment>
<sequence>MDPNIATLDMSIAEGAYNVEDNAMAYSTIAGTPIDPQLLPENLASSALAALTHLPTASNMWDASLGNWPPHMGQYALNSEGGVPLDARLRNNGKMDITPKPTGTFQAFQISCPIEPSHPFSRQQNNEDSFSNDTPKNGPQNLNKKKPPAETMTVLSMDIHWAQRRKKKEKPALGDEEQKRERERLKNMNRLAASKSRAKKKKKVNHLEEVKMKLEEKNTLLHTEYQKLLEELERGKGLLAKAGAERGGAQERSDDWNSAKQ</sequence>
<organism evidence="6 7">
    <name type="scientific">Cladobotryum mycophilum</name>
    <dbReference type="NCBI Taxonomy" id="491253"/>
    <lineage>
        <taxon>Eukaryota</taxon>
        <taxon>Fungi</taxon>
        <taxon>Dikarya</taxon>
        <taxon>Ascomycota</taxon>
        <taxon>Pezizomycotina</taxon>
        <taxon>Sordariomycetes</taxon>
        <taxon>Hypocreomycetidae</taxon>
        <taxon>Hypocreales</taxon>
        <taxon>Hypocreaceae</taxon>
        <taxon>Cladobotryum</taxon>
    </lineage>
</organism>
<evidence type="ECO:0000256" key="4">
    <source>
        <dbReference type="SAM" id="MobiDB-lite"/>
    </source>
</evidence>
<dbReference type="PANTHER" id="PTHR23351">
    <property type="entry name" value="FOS TRANSCRIPTION FACTOR-RELATED"/>
    <property type="match status" value="1"/>
</dbReference>
<keyword evidence="1" id="KW-0805">Transcription regulation</keyword>
<feature type="compositionally biased region" description="Polar residues" evidence="4">
    <location>
        <begin position="120"/>
        <end position="142"/>
    </location>
</feature>
<evidence type="ECO:0000313" key="6">
    <source>
        <dbReference type="EMBL" id="KAK5991210.1"/>
    </source>
</evidence>
<evidence type="ECO:0000313" key="7">
    <source>
        <dbReference type="Proteomes" id="UP001338125"/>
    </source>
</evidence>